<dbReference type="Proteomes" id="UP001307849">
    <property type="component" value="Unassembled WGS sequence"/>
</dbReference>
<feature type="domain" description="DUF4246" evidence="1">
    <location>
        <begin position="75"/>
        <end position="415"/>
    </location>
</feature>
<keyword evidence="3" id="KW-1185">Reference proteome</keyword>
<reference evidence="2 3" key="1">
    <citation type="submission" date="2019-10" db="EMBL/GenBank/DDBJ databases">
        <authorList>
            <person name="Palmer J.M."/>
        </authorList>
    </citation>
    <scope>NUCLEOTIDE SEQUENCE [LARGE SCALE GENOMIC DNA]</scope>
    <source>
        <strain evidence="2 3">TWF506</strain>
    </source>
</reference>
<dbReference type="EMBL" id="JAVHJM010000002">
    <property type="protein sequence ID" value="KAK6518614.1"/>
    <property type="molecule type" value="Genomic_DNA"/>
</dbReference>
<evidence type="ECO:0000313" key="3">
    <source>
        <dbReference type="Proteomes" id="UP001307849"/>
    </source>
</evidence>
<dbReference type="InterPro" id="IPR025340">
    <property type="entry name" value="DUF4246"/>
</dbReference>
<dbReference type="PANTHER" id="PTHR33119:SF1">
    <property type="entry name" value="FE2OG DIOXYGENASE DOMAIN-CONTAINING PROTEIN"/>
    <property type="match status" value="1"/>
</dbReference>
<evidence type="ECO:0000313" key="2">
    <source>
        <dbReference type="EMBL" id="KAK6518614.1"/>
    </source>
</evidence>
<proteinExistence type="predicted"/>
<gene>
    <name evidence="2" type="ORF">TWF506_005749</name>
</gene>
<name>A0AAN8NEQ7_9PEZI</name>
<dbReference type="AlphaFoldDB" id="A0AAN8NEQ7"/>
<feature type="domain" description="DUF4246" evidence="1">
    <location>
        <begin position="418"/>
        <end position="483"/>
    </location>
</feature>
<dbReference type="InterPro" id="IPR049192">
    <property type="entry name" value="DUF4246_C"/>
</dbReference>
<accession>A0AAN8NEQ7</accession>
<dbReference type="PANTHER" id="PTHR33119">
    <property type="entry name" value="IFI3P"/>
    <property type="match status" value="1"/>
</dbReference>
<sequence>MYPHPLDSDWDPSVITYPKHYHRAFIVSALNQPDWTTRAADKSTVTKWFREAQVRDNKYCAFRVPHHRTWNESDVQYAWQELSNCRKYVESLRAKGCKVEPDIRGIWKADGMVGEELRGKLVKAASFLEKTRKSAKPTSKKFRSSFYGSYPDYEHRNIIDLINPSPWPVIYGQTKDIAKFMPIQVPVEILKPENINCLWRGYSDKFCCLPTEFEVSADGKQTKIISYINNLPQSDEQKLGLHKVLEGIFTCFVPLFNNVLADLSRPQPKAAPTIDNSEFIPTPEYLEKWNEILDRFEHGEALDPDIIDYTKKNCTDHVQCQEGKRKCKMVCHLNSLHRQDIWTPPPISDTLKLEGRKVKVFVRLSSIHLSPGLSPEYRQRDWQTNARLNERIVATGVYYFERENITDSRLDFKMSFYHTLGGISIKENRAIAFPNILEYRTQPFRLVDKDKPGHLRMLTFYLCDPTEPYEIPTTTTIAPQQKEDRELWLIDQLRLGRLGRELPEEIFKQVADQIIQVMEPGISAETMEKYSMQASFSKTRCGL</sequence>
<protein>
    <recommendedName>
        <fullName evidence="1">DUF4246 domain-containing protein</fullName>
    </recommendedName>
</protein>
<dbReference type="Pfam" id="PF14033">
    <property type="entry name" value="DUF4246"/>
    <property type="match status" value="2"/>
</dbReference>
<organism evidence="2 3">
    <name type="scientific">Arthrobotrys conoides</name>
    <dbReference type="NCBI Taxonomy" id="74498"/>
    <lineage>
        <taxon>Eukaryota</taxon>
        <taxon>Fungi</taxon>
        <taxon>Dikarya</taxon>
        <taxon>Ascomycota</taxon>
        <taxon>Pezizomycotina</taxon>
        <taxon>Orbiliomycetes</taxon>
        <taxon>Orbiliales</taxon>
        <taxon>Orbiliaceae</taxon>
        <taxon>Arthrobotrys</taxon>
    </lineage>
</organism>
<evidence type="ECO:0000259" key="1">
    <source>
        <dbReference type="Pfam" id="PF14033"/>
    </source>
</evidence>
<comment type="caution">
    <text evidence="2">The sequence shown here is derived from an EMBL/GenBank/DDBJ whole genome shotgun (WGS) entry which is preliminary data.</text>
</comment>